<dbReference type="AlphaFoldDB" id="A0A2U1LU34"/>
<dbReference type="OrthoDB" id="41492at2759"/>
<accession>A0A2U1LU34</accession>
<evidence type="ECO:0000313" key="2">
    <source>
        <dbReference type="Proteomes" id="UP000245207"/>
    </source>
</evidence>
<gene>
    <name evidence="1" type="ORF">CTI12_AA455590</name>
</gene>
<protein>
    <submittedName>
        <fullName evidence="1">NAD(P)-binding Rossmann-fold superfamily protein</fullName>
    </submittedName>
</protein>
<sequence length="99" mass="10769">MEGIRFEVGENLEFVLGVADVVSCASNSEKALVLGKWLKAGTHLDLVAKVEVGELDGAFERGVVEEDGVEGDLVELIKRVKIGRKEANETTVVAFNVYY</sequence>
<comment type="caution">
    <text evidence="1">The sequence shown here is derived from an EMBL/GenBank/DDBJ whole genome shotgun (WGS) entry which is preliminary data.</text>
</comment>
<dbReference type="Gene3D" id="3.40.50.720">
    <property type="entry name" value="NAD(P)-binding Rossmann-like Domain"/>
    <property type="match status" value="1"/>
</dbReference>
<name>A0A2U1LU34_ARTAN</name>
<proteinExistence type="predicted"/>
<dbReference type="EMBL" id="PKPP01007765">
    <property type="protein sequence ID" value="PWA52516.1"/>
    <property type="molecule type" value="Genomic_DNA"/>
</dbReference>
<dbReference type="Proteomes" id="UP000245207">
    <property type="component" value="Unassembled WGS sequence"/>
</dbReference>
<dbReference type="InterPro" id="IPR036291">
    <property type="entry name" value="NAD(P)-bd_dom_sf"/>
</dbReference>
<reference evidence="1 2" key="1">
    <citation type="journal article" date="2018" name="Mol. Plant">
        <title>The genome of Artemisia annua provides insight into the evolution of Asteraceae family and artemisinin biosynthesis.</title>
        <authorList>
            <person name="Shen Q."/>
            <person name="Zhang L."/>
            <person name="Liao Z."/>
            <person name="Wang S."/>
            <person name="Yan T."/>
            <person name="Shi P."/>
            <person name="Liu M."/>
            <person name="Fu X."/>
            <person name="Pan Q."/>
            <person name="Wang Y."/>
            <person name="Lv Z."/>
            <person name="Lu X."/>
            <person name="Zhang F."/>
            <person name="Jiang W."/>
            <person name="Ma Y."/>
            <person name="Chen M."/>
            <person name="Hao X."/>
            <person name="Li L."/>
            <person name="Tang Y."/>
            <person name="Lv G."/>
            <person name="Zhou Y."/>
            <person name="Sun X."/>
            <person name="Brodelius P.E."/>
            <person name="Rose J.K.C."/>
            <person name="Tang K."/>
        </authorList>
    </citation>
    <scope>NUCLEOTIDE SEQUENCE [LARGE SCALE GENOMIC DNA]</scope>
    <source>
        <strain evidence="2">cv. Huhao1</strain>
        <tissue evidence="1">Leaf</tissue>
    </source>
</reference>
<keyword evidence="2" id="KW-1185">Reference proteome</keyword>
<dbReference type="STRING" id="35608.A0A2U1LU34"/>
<organism evidence="1 2">
    <name type="scientific">Artemisia annua</name>
    <name type="common">Sweet wormwood</name>
    <dbReference type="NCBI Taxonomy" id="35608"/>
    <lineage>
        <taxon>Eukaryota</taxon>
        <taxon>Viridiplantae</taxon>
        <taxon>Streptophyta</taxon>
        <taxon>Embryophyta</taxon>
        <taxon>Tracheophyta</taxon>
        <taxon>Spermatophyta</taxon>
        <taxon>Magnoliopsida</taxon>
        <taxon>eudicotyledons</taxon>
        <taxon>Gunneridae</taxon>
        <taxon>Pentapetalae</taxon>
        <taxon>asterids</taxon>
        <taxon>campanulids</taxon>
        <taxon>Asterales</taxon>
        <taxon>Asteraceae</taxon>
        <taxon>Asteroideae</taxon>
        <taxon>Anthemideae</taxon>
        <taxon>Artemisiinae</taxon>
        <taxon>Artemisia</taxon>
    </lineage>
</organism>
<dbReference type="SUPFAM" id="SSF51735">
    <property type="entry name" value="NAD(P)-binding Rossmann-fold domains"/>
    <property type="match status" value="1"/>
</dbReference>
<evidence type="ECO:0000313" key="1">
    <source>
        <dbReference type="EMBL" id="PWA52516.1"/>
    </source>
</evidence>